<evidence type="ECO:0000313" key="4">
    <source>
        <dbReference type="Proteomes" id="UP000422744"/>
    </source>
</evidence>
<sequence>MSTLPRVLMPMGGNAIIDVDSEDKFRSILHGAFYTCDNPDKVLTRYKIGQTREFNRREGLQEITEHRLDLLLLRQPTENDSDTHPIGYVLGFANNQRVVARQRSNAKRQIGKLMEKERGYLPVTSGNKVVLSYAVFNRGAQRAEGLISTRQPYVHKLDHRGRDLRPIEHEGIIDESPPADFLSDVTIQNSGNYRQNIRQGDQRKEKILFFQQGDNDNQYIEVRLHECSKEDAIRKRIRSIAHGTIPTTQTVQDVLTQIRRILNNQQIEVSDLLTLEFATSTGYYDYWLQQIDIARAGRLQYQLHTEGNHAFEVVNLARDNQQMTDTLNQFEENAEHQRLTLIITLNNTHWVTLVIERENGNYIGYYANSSGGNVPNNVTGIVRNNLGNNIRINNVSVSQQTDGWNCGLWALENASDINRVLNENPVGQVQNIINIIRDFLGRGHPNRDRNYFQNIRVGISQLFRNDPGFQDVQLQAYIQNREQIDPLLRTYLELGYHRVGGGYGLVEAPISLGVSDSSNFGDLPQSSLEGPEASRVSDLSKGKGGK</sequence>
<name>A0A6I6CUQ8_WOLPI</name>
<feature type="region of interest" description="Disordered" evidence="2">
    <location>
        <begin position="521"/>
        <end position="546"/>
    </location>
</feature>
<dbReference type="Gene3D" id="3.40.395.10">
    <property type="entry name" value="Adenoviral Proteinase, Chain A"/>
    <property type="match status" value="1"/>
</dbReference>
<dbReference type="AlphaFoldDB" id="A0A6I6CUQ8"/>
<accession>A0A6I6CUQ8</accession>
<reference evidence="3 4" key="1">
    <citation type="submission" date="2019-03" db="EMBL/GenBank/DDBJ databases">
        <title>Wolbachia endosymbiont of Haematobia irritans wIrr.</title>
        <authorList>
            <person name="Parry R.H."/>
            <person name="Asgari S."/>
        </authorList>
    </citation>
    <scope>NUCLEOTIDE SEQUENCE [LARGE SCALE GENOMIC DNA]</scope>
    <source>
        <strain evidence="4">wIrr</strain>
    </source>
</reference>
<organism evidence="3 4">
    <name type="scientific">Wolbachia pipientis</name>
    <dbReference type="NCBI Taxonomy" id="955"/>
    <lineage>
        <taxon>Bacteria</taxon>
        <taxon>Pseudomonadati</taxon>
        <taxon>Pseudomonadota</taxon>
        <taxon>Alphaproteobacteria</taxon>
        <taxon>Rickettsiales</taxon>
        <taxon>Anaplasmataceae</taxon>
        <taxon>Wolbachieae</taxon>
        <taxon>Wolbachia</taxon>
    </lineage>
</organism>
<gene>
    <name evidence="3" type="ORF">E0495_03245</name>
</gene>
<dbReference type="RefSeq" id="WP_155968910.1">
    <property type="nucleotide sequence ID" value="NZ_CP037426.1"/>
</dbReference>
<dbReference type="SUPFAM" id="SSF54001">
    <property type="entry name" value="Cysteine proteinases"/>
    <property type="match status" value="1"/>
</dbReference>
<proteinExistence type="predicted"/>
<keyword evidence="1" id="KW-0175">Coiled coil</keyword>
<dbReference type="InterPro" id="IPR038765">
    <property type="entry name" value="Papain-like_cys_pep_sf"/>
</dbReference>
<protein>
    <recommendedName>
        <fullName evidence="5">Ubiquitin-like protease family profile domain-containing protein</fullName>
    </recommendedName>
</protein>
<evidence type="ECO:0008006" key="5">
    <source>
        <dbReference type="Google" id="ProtNLM"/>
    </source>
</evidence>
<evidence type="ECO:0000256" key="1">
    <source>
        <dbReference type="SAM" id="Coils"/>
    </source>
</evidence>
<evidence type="ECO:0000256" key="2">
    <source>
        <dbReference type="SAM" id="MobiDB-lite"/>
    </source>
</evidence>
<dbReference type="Proteomes" id="UP000422744">
    <property type="component" value="Chromosome"/>
</dbReference>
<feature type="coiled-coil region" evidence="1">
    <location>
        <begin position="313"/>
        <end position="340"/>
    </location>
</feature>
<dbReference type="EMBL" id="CP037426">
    <property type="protein sequence ID" value="QGT16273.1"/>
    <property type="molecule type" value="Genomic_DNA"/>
</dbReference>
<evidence type="ECO:0000313" key="3">
    <source>
        <dbReference type="EMBL" id="QGT16273.1"/>
    </source>
</evidence>